<gene>
    <name evidence="1" type="ORF">ASZ90_005523</name>
</gene>
<comment type="caution">
    <text evidence="1">The sequence shown here is derived from an EMBL/GenBank/DDBJ whole genome shotgun (WGS) entry which is preliminary data.</text>
</comment>
<reference evidence="1" key="1">
    <citation type="journal article" date="2015" name="Proc. Natl. Acad. Sci. U.S.A.">
        <title>Networks of energetic and metabolic interactions define dynamics in microbial communities.</title>
        <authorList>
            <person name="Embree M."/>
            <person name="Liu J.K."/>
            <person name="Al-Bassam M.M."/>
            <person name="Zengler K."/>
        </authorList>
    </citation>
    <scope>NUCLEOTIDE SEQUENCE</scope>
</reference>
<evidence type="ECO:0000313" key="1">
    <source>
        <dbReference type="EMBL" id="KUG24649.1"/>
    </source>
</evidence>
<dbReference type="AlphaFoldDB" id="A0A0W8FV53"/>
<organism evidence="1">
    <name type="scientific">hydrocarbon metagenome</name>
    <dbReference type="NCBI Taxonomy" id="938273"/>
    <lineage>
        <taxon>unclassified sequences</taxon>
        <taxon>metagenomes</taxon>
        <taxon>ecological metagenomes</taxon>
    </lineage>
</organism>
<dbReference type="PROSITE" id="PS51257">
    <property type="entry name" value="PROKAR_LIPOPROTEIN"/>
    <property type="match status" value="1"/>
</dbReference>
<protein>
    <recommendedName>
        <fullName evidence="2">Lipoprotein</fullName>
    </recommendedName>
</protein>
<evidence type="ECO:0008006" key="2">
    <source>
        <dbReference type="Google" id="ProtNLM"/>
    </source>
</evidence>
<accession>A0A0W8FV53</accession>
<sequence length="279" mass="31587">MKIVRMTFLLLLIFLTAGCANLKAVRDYASESAKLSAYTELTTRFRDTYEREQPYLFGEAERLAKENDKRRKAAYEDLIKIHQRVSLYMQTLASLAGENAFDLSKEIDSLAGGIKAYPDFGINSKQVDAVAGIATVVAQWITSAYQESAVRDMVKEGNEPIQTTLQGMEALVRCFRKTNENERKTVLGFFEVEIPFADSPKDKLLNVLARAHAQSKTAEYKQVELKYDEAEKGIKSIADGHRKLFENIDKLSNEEVKSLIGNFAKDIKTIRENLQKVRN</sequence>
<name>A0A0W8FV53_9ZZZZ</name>
<proteinExistence type="predicted"/>
<dbReference type="EMBL" id="LNQE01000838">
    <property type="protein sequence ID" value="KUG24649.1"/>
    <property type="molecule type" value="Genomic_DNA"/>
</dbReference>